<dbReference type="eggNOG" id="KOG2029">
    <property type="taxonomic scope" value="Eukaryota"/>
</dbReference>
<evidence type="ECO:0000256" key="2">
    <source>
        <dbReference type="ARBA" id="ARBA00004240"/>
    </source>
</evidence>
<evidence type="ECO:0008006" key="9">
    <source>
        <dbReference type="Google" id="ProtNLM"/>
    </source>
</evidence>
<evidence type="ECO:0000313" key="8">
    <source>
        <dbReference type="Proteomes" id="UP000002058"/>
    </source>
</evidence>
<keyword evidence="8" id="KW-1185">Reference proteome</keyword>
<sequence>MEESQQIFGIHRLYHPLDQPAEVDIVAVHGPNGHAVKTWTSENICWLSHPAFLPKYVKNARVLAWGYNANLTTFRGQNPSANHILHYAQTLVAELDADREAIAYAASRVGPKLSNVHSIYTCTYGILFFGTPHHGTDRSRFVSRLQRLASLALPKQVMDLNSALLNALQTESEVLRNINDQFIPLLHNFRIYFFWEQEKLNLRFTRDFMVDVHSAAPIIDNTERCGMSADHWEMCRFNSNTSQGFRTAVAALKRYCQQAPRVIGERHTRRLTVVQDNRVHEAMELLKTIQPSESSDTPRYPQLGFTLANEICTQSHVESDKAGSHRG</sequence>
<dbReference type="HOGENOM" id="CLU_000288_182_2_1"/>
<evidence type="ECO:0000313" key="7">
    <source>
        <dbReference type="EMBL" id="EEP76093.1"/>
    </source>
</evidence>
<proteinExistence type="predicted"/>
<dbReference type="InterPro" id="IPR029058">
    <property type="entry name" value="AB_hydrolase_fold"/>
</dbReference>
<protein>
    <recommendedName>
        <fullName evidence="9">DUF676 domain-containing protein</fullName>
    </recommendedName>
</protein>
<evidence type="ECO:0000256" key="5">
    <source>
        <dbReference type="ARBA" id="ARBA00023128"/>
    </source>
</evidence>
<dbReference type="GO" id="GO:0005783">
    <property type="term" value="C:endoplasmic reticulum"/>
    <property type="evidence" value="ECO:0007669"/>
    <property type="project" value="UniProtKB-SubCell"/>
</dbReference>
<dbReference type="AlphaFoldDB" id="C4JF40"/>
<comment type="subcellular location">
    <subcellularLocation>
        <location evidence="2">Endoplasmic reticulum</location>
    </subcellularLocation>
    <subcellularLocation>
        <location evidence="3">Membrane</location>
    </subcellularLocation>
    <subcellularLocation>
        <location evidence="1">Mitochondrion</location>
    </subcellularLocation>
</comment>
<name>C4JF40_UNCRE</name>
<dbReference type="SUPFAM" id="SSF53474">
    <property type="entry name" value="alpha/beta-Hydrolases"/>
    <property type="match status" value="1"/>
</dbReference>
<evidence type="ECO:0000256" key="6">
    <source>
        <dbReference type="ARBA" id="ARBA00023136"/>
    </source>
</evidence>
<gene>
    <name evidence="7" type="ORF">UREG_00941</name>
</gene>
<keyword evidence="4" id="KW-0256">Endoplasmic reticulum</keyword>
<dbReference type="PANTHER" id="PTHR48182">
    <property type="entry name" value="PROTEIN SERAC1"/>
    <property type="match status" value="1"/>
</dbReference>
<dbReference type="InParanoid" id="C4JF40"/>
<dbReference type="VEuPathDB" id="FungiDB:UREG_00941"/>
<dbReference type="PANTHER" id="PTHR48182:SF2">
    <property type="entry name" value="PROTEIN SERAC1"/>
    <property type="match status" value="1"/>
</dbReference>
<dbReference type="OMA" id="NICWLSH"/>
<accession>C4JF40</accession>
<keyword evidence="5" id="KW-0496">Mitochondrion</keyword>
<dbReference type="Proteomes" id="UP000002058">
    <property type="component" value="Unassembled WGS sequence"/>
</dbReference>
<organism evidence="7 8">
    <name type="scientific">Uncinocarpus reesii (strain UAMH 1704)</name>
    <dbReference type="NCBI Taxonomy" id="336963"/>
    <lineage>
        <taxon>Eukaryota</taxon>
        <taxon>Fungi</taxon>
        <taxon>Dikarya</taxon>
        <taxon>Ascomycota</taxon>
        <taxon>Pezizomycotina</taxon>
        <taxon>Eurotiomycetes</taxon>
        <taxon>Eurotiomycetidae</taxon>
        <taxon>Onygenales</taxon>
        <taxon>Onygenaceae</taxon>
        <taxon>Uncinocarpus</taxon>
    </lineage>
</organism>
<dbReference type="OrthoDB" id="5086500at2759"/>
<reference evidence="8" key="1">
    <citation type="journal article" date="2009" name="Genome Res.">
        <title>Comparative genomic analyses of the human fungal pathogens Coccidioides and their relatives.</title>
        <authorList>
            <person name="Sharpton T.J."/>
            <person name="Stajich J.E."/>
            <person name="Rounsley S.D."/>
            <person name="Gardner M.J."/>
            <person name="Wortman J.R."/>
            <person name="Jordar V.S."/>
            <person name="Maiti R."/>
            <person name="Kodira C.D."/>
            <person name="Neafsey D.E."/>
            <person name="Zeng Q."/>
            <person name="Hung C.-Y."/>
            <person name="McMahan C."/>
            <person name="Muszewska A."/>
            <person name="Grynberg M."/>
            <person name="Mandel M.A."/>
            <person name="Kellner E.M."/>
            <person name="Barker B.M."/>
            <person name="Galgiani J.N."/>
            <person name="Orbach M.J."/>
            <person name="Kirkland T.N."/>
            <person name="Cole G.T."/>
            <person name="Henn M.R."/>
            <person name="Birren B.W."/>
            <person name="Taylor J.W."/>
        </authorList>
    </citation>
    <scope>NUCLEOTIDE SEQUENCE [LARGE SCALE GENOMIC DNA]</scope>
    <source>
        <strain evidence="8">UAMH 1704</strain>
    </source>
</reference>
<evidence type="ECO:0000256" key="4">
    <source>
        <dbReference type="ARBA" id="ARBA00022824"/>
    </source>
</evidence>
<dbReference type="InterPro" id="IPR052374">
    <property type="entry name" value="SERAC1"/>
</dbReference>
<dbReference type="EMBL" id="CH476615">
    <property type="protein sequence ID" value="EEP76093.1"/>
    <property type="molecule type" value="Genomic_DNA"/>
</dbReference>
<evidence type="ECO:0000256" key="1">
    <source>
        <dbReference type="ARBA" id="ARBA00004173"/>
    </source>
</evidence>
<dbReference type="GO" id="GO:0005739">
    <property type="term" value="C:mitochondrion"/>
    <property type="evidence" value="ECO:0007669"/>
    <property type="project" value="UniProtKB-SubCell"/>
</dbReference>
<dbReference type="GeneID" id="8441761"/>
<dbReference type="RefSeq" id="XP_002541426.1">
    <property type="nucleotide sequence ID" value="XM_002541380.1"/>
</dbReference>
<evidence type="ECO:0000256" key="3">
    <source>
        <dbReference type="ARBA" id="ARBA00004370"/>
    </source>
</evidence>
<keyword evidence="6" id="KW-0472">Membrane</keyword>
<dbReference type="KEGG" id="ure:UREG_00941"/>
<dbReference type="GO" id="GO:0016020">
    <property type="term" value="C:membrane"/>
    <property type="evidence" value="ECO:0007669"/>
    <property type="project" value="UniProtKB-SubCell"/>
</dbReference>